<evidence type="ECO:0000313" key="12">
    <source>
        <dbReference type="Proteomes" id="UP000828390"/>
    </source>
</evidence>
<evidence type="ECO:0000256" key="3">
    <source>
        <dbReference type="ARBA" id="ARBA00012663"/>
    </source>
</evidence>
<comment type="similarity">
    <text evidence="2">Belongs to the glycosyl hydrolase 20 family.</text>
</comment>
<feature type="domain" description="Chitobiase/beta-hexosaminidases N-terminal" evidence="10">
    <location>
        <begin position="62"/>
        <end position="207"/>
    </location>
</feature>
<sequence>MSVLFKQCCKQRKVYILVVIIVAVLLVGYSLRNSMSSESFTENKGVDVVNNMEQEVIEYIAKYVQISIRVTGYESIAIHFINTGKTDVNYGKWRIYFYAVRQLSAIRGNGLALKHENGGLYFFEPVEREFKYLKSGFNVTFDIEHYQVASKSDFFPNWYVASTAEQTRPRVLKYTEGDKSFVKDFTRPDHWKQGPHDNNNPLTNLERYQYYRYLNNHSISDVQYHVIPTPKVMTIRSRENVEIDRKWTLCLNKHFLSAGKYLAEALNLKIRDSSGGKMCISMIKAAEYGSEEYSLEVQVAGKAVEIKASTEAGAFYGVQTLLSVMSKTKIITDIFIKDQPRFQHRGLMIDVARNFVKKATILKVLDVMSMYKLNVLHLHLSDDEGWRLELPSIPELTLVGAHRCHNAGGSKCLNSSLGSGPYPDTSGSGFYSVNDFKEILRYAASRHVKVVPEIDVPGHSLAAVASMNYRQNVILASSENGGNSEPSYLLMEPERSVLGFNNWLDSAINPCLNTTYHFIRAVFNDLVDMYDGIQTFDLIHVGADEVYHDTWAGSPACDRRFGAGKYTHDFLKDFFLKQVSAIAADHNARIVAWEDGLYNFHTGPYDRAGFKNKEVCVQAWNNIWEMNRGGRSIEFANAGYPVILSMATHLYFDHPYEPDPEERGFYWATRYTDTFKVFGFMPGDLFANANFDRLGNRLSKEGVCRDPKNCPELRNPANIKGMEACLWTETIRSEHDVFYMLFPRVIALAERAWHEASWETNEQLLHRELERSKDWGRFLSALSLNELPRLAAKGVTYRVPPPGVNVNVEENVFRVTTLYANHLVEASVDDGLTWSVIEDTFPITKSLNISIRSRSPYTNIVSRTLRESIYRTNDAEDRISFLSHILLNVYICRLFYLSLI</sequence>
<keyword evidence="5" id="KW-0326">Glycosidase</keyword>
<dbReference type="PANTHER" id="PTHR22600:SF57">
    <property type="entry name" value="BETA-N-ACETYLHEXOSAMINIDASE"/>
    <property type="match status" value="1"/>
</dbReference>
<dbReference type="Pfam" id="PF02838">
    <property type="entry name" value="Glyco_hydro_20b"/>
    <property type="match status" value="1"/>
</dbReference>
<name>A0A9D4S832_DREPO</name>
<evidence type="ECO:0000256" key="2">
    <source>
        <dbReference type="ARBA" id="ARBA00006285"/>
    </source>
</evidence>
<feature type="transmembrane region" description="Helical" evidence="9">
    <location>
        <begin position="14"/>
        <end position="31"/>
    </location>
</feature>
<dbReference type="InterPro" id="IPR004867">
    <property type="entry name" value="CHB_C_dom"/>
</dbReference>
<evidence type="ECO:0000256" key="8">
    <source>
        <dbReference type="PIRSR" id="PIRSR625705-1"/>
    </source>
</evidence>
<dbReference type="Pfam" id="PF03173">
    <property type="entry name" value="CHB_HEX"/>
    <property type="match status" value="1"/>
</dbReference>
<dbReference type="SUPFAM" id="SSF55545">
    <property type="entry name" value="beta-N-acetylhexosaminidase-like domain"/>
    <property type="match status" value="1"/>
</dbReference>
<dbReference type="GO" id="GO:0030247">
    <property type="term" value="F:polysaccharide binding"/>
    <property type="evidence" value="ECO:0007669"/>
    <property type="project" value="InterPro"/>
</dbReference>
<dbReference type="InterPro" id="IPR012291">
    <property type="entry name" value="CBM2_carb-bd_dom_sf"/>
</dbReference>
<accession>A0A9D4S832</accession>
<dbReference type="SUPFAM" id="SSF81296">
    <property type="entry name" value="E set domains"/>
    <property type="match status" value="1"/>
</dbReference>
<comment type="catalytic activity">
    <reaction evidence="1">
        <text>Hydrolysis of terminal non-reducing N-acetyl-D-hexosamine residues in N-acetyl-beta-D-hexosaminides.</text>
        <dbReference type="EC" id="3.2.1.52"/>
    </reaction>
</comment>
<dbReference type="GO" id="GO:0016020">
    <property type="term" value="C:membrane"/>
    <property type="evidence" value="ECO:0007669"/>
    <property type="project" value="TreeGrafter"/>
</dbReference>
<dbReference type="InterPro" id="IPR015883">
    <property type="entry name" value="Glyco_hydro_20_cat"/>
</dbReference>
<dbReference type="Proteomes" id="UP000828390">
    <property type="component" value="Unassembled WGS sequence"/>
</dbReference>
<protein>
    <recommendedName>
        <fullName evidence="3">beta-N-acetylhexosaminidase</fullName>
        <ecNumber evidence="3">3.2.1.52</ecNumber>
    </recommendedName>
    <alternativeName>
        <fullName evidence="6">Beta-N-acetylhexosaminidase</fullName>
    </alternativeName>
    <alternativeName>
        <fullName evidence="7">N-acetyl-beta-glucosaminidase</fullName>
    </alternativeName>
</protein>
<reference evidence="11" key="1">
    <citation type="journal article" date="2019" name="bioRxiv">
        <title>The Genome of the Zebra Mussel, Dreissena polymorpha: A Resource for Invasive Species Research.</title>
        <authorList>
            <person name="McCartney M.A."/>
            <person name="Auch B."/>
            <person name="Kono T."/>
            <person name="Mallez S."/>
            <person name="Zhang Y."/>
            <person name="Obille A."/>
            <person name="Becker A."/>
            <person name="Abrahante J.E."/>
            <person name="Garbe J."/>
            <person name="Badalamenti J.P."/>
            <person name="Herman A."/>
            <person name="Mangelson H."/>
            <person name="Liachko I."/>
            <person name="Sullivan S."/>
            <person name="Sone E.D."/>
            <person name="Koren S."/>
            <person name="Silverstein K.A.T."/>
            <person name="Beckman K.B."/>
            <person name="Gohl D.M."/>
        </authorList>
    </citation>
    <scope>NUCLEOTIDE SEQUENCE</scope>
    <source>
        <strain evidence="11">Duluth1</strain>
        <tissue evidence="11">Whole animal</tissue>
    </source>
</reference>
<dbReference type="EMBL" id="JAIWYP010000001">
    <property type="protein sequence ID" value="KAH3893968.1"/>
    <property type="molecule type" value="Genomic_DNA"/>
</dbReference>
<keyword evidence="9" id="KW-0812">Transmembrane</keyword>
<dbReference type="InterPro" id="IPR014756">
    <property type="entry name" value="Ig_E-set"/>
</dbReference>
<dbReference type="InterPro" id="IPR017853">
    <property type="entry name" value="GH"/>
</dbReference>
<evidence type="ECO:0000256" key="9">
    <source>
        <dbReference type="SAM" id="Phobius"/>
    </source>
</evidence>
<proteinExistence type="inferred from homology"/>
<dbReference type="InterPro" id="IPR008965">
    <property type="entry name" value="CBM2/CBM3_carb-bd_dom_sf"/>
</dbReference>
<dbReference type="Pfam" id="PF00728">
    <property type="entry name" value="Glyco_hydro_20"/>
    <property type="match status" value="1"/>
</dbReference>
<dbReference type="GO" id="GO:0004563">
    <property type="term" value="F:beta-N-acetylhexosaminidase activity"/>
    <property type="evidence" value="ECO:0007669"/>
    <property type="project" value="UniProtKB-EC"/>
</dbReference>
<dbReference type="Gene3D" id="3.20.20.80">
    <property type="entry name" value="Glycosidases"/>
    <property type="match status" value="1"/>
</dbReference>
<keyword evidence="9" id="KW-0472">Membrane</keyword>
<dbReference type="Pfam" id="PF03174">
    <property type="entry name" value="CHB_HEX_C"/>
    <property type="match status" value="1"/>
</dbReference>
<dbReference type="InterPro" id="IPR013783">
    <property type="entry name" value="Ig-like_fold"/>
</dbReference>
<comment type="caution">
    <text evidence="11">The sequence shown here is derived from an EMBL/GenBank/DDBJ whole genome shotgun (WGS) entry which is preliminary data.</text>
</comment>
<keyword evidence="9" id="KW-1133">Transmembrane helix</keyword>
<dbReference type="AlphaFoldDB" id="A0A9D4S832"/>
<dbReference type="Gene3D" id="2.60.40.10">
    <property type="entry name" value="Immunoglobulins"/>
    <property type="match status" value="1"/>
</dbReference>
<dbReference type="Gene3D" id="2.60.40.290">
    <property type="match status" value="1"/>
</dbReference>
<reference evidence="11" key="2">
    <citation type="submission" date="2020-11" db="EMBL/GenBank/DDBJ databases">
        <authorList>
            <person name="McCartney M.A."/>
            <person name="Auch B."/>
            <person name="Kono T."/>
            <person name="Mallez S."/>
            <person name="Becker A."/>
            <person name="Gohl D.M."/>
            <person name="Silverstein K.A.T."/>
            <person name="Koren S."/>
            <person name="Bechman K.B."/>
            <person name="Herman A."/>
            <person name="Abrahante J.E."/>
            <person name="Garbe J."/>
        </authorList>
    </citation>
    <scope>NUCLEOTIDE SEQUENCE</scope>
    <source>
        <strain evidence="11">Duluth1</strain>
        <tissue evidence="11">Whole animal</tissue>
    </source>
</reference>
<dbReference type="InterPro" id="IPR015882">
    <property type="entry name" value="HEX_bac_N"/>
</dbReference>
<dbReference type="InterPro" id="IPR029018">
    <property type="entry name" value="Hex-like_dom2"/>
</dbReference>
<evidence type="ECO:0000256" key="5">
    <source>
        <dbReference type="ARBA" id="ARBA00023295"/>
    </source>
</evidence>
<evidence type="ECO:0000259" key="10">
    <source>
        <dbReference type="SMART" id="SM01081"/>
    </source>
</evidence>
<dbReference type="PRINTS" id="PR00738">
    <property type="entry name" value="GLHYDRLASE20"/>
</dbReference>
<evidence type="ECO:0000256" key="7">
    <source>
        <dbReference type="ARBA" id="ARBA00033000"/>
    </source>
</evidence>
<dbReference type="SMART" id="SM01081">
    <property type="entry name" value="CHB_HEX"/>
    <property type="match status" value="1"/>
</dbReference>
<evidence type="ECO:0000313" key="11">
    <source>
        <dbReference type="EMBL" id="KAH3893968.1"/>
    </source>
</evidence>
<feature type="active site" description="Proton donor" evidence="8">
    <location>
        <position position="545"/>
    </location>
</feature>
<dbReference type="SUPFAM" id="SSF49384">
    <property type="entry name" value="Carbohydrate-binding domain"/>
    <property type="match status" value="1"/>
</dbReference>
<organism evidence="11 12">
    <name type="scientific">Dreissena polymorpha</name>
    <name type="common">Zebra mussel</name>
    <name type="synonym">Mytilus polymorpha</name>
    <dbReference type="NCBI Taxonomy" id="45954"/>
    <lineage>
        <taxon>Eukaryota</taxon>
        <taxon>Metazoa</taxon>
        <taxon>Spiralia</taxon>
        <taxon>Lophotrochozoa</taxon>
        <taxon>Mollusca</taxon>
        <taxon>Bivalvia</taxon>
        <taxon>Autobranchia</taxon>
        <taxon>Heteroconchia</taxon>
        <taxon>Euheterodonta</taxon>
        <taxon>Imparidentia</taxon>
        <taxon>Neoheterodontei</taxon>
        <taxon>Myida</taxon>
        <taxon>Dreissenoidea</taxon>
        <taxon>Dreissenidae</taxon>
        <taxon>Dreissena</taxon>
    </lineage>
</organism>
<dbReference type="EC" id="3.2.1.52" evidence="3"/>
<dbReference type="PANTHER" id="PTHR22600">
    <property type="entry name" value="BETA-HEXOSAMINIDASE"/>
    <property type="match status" value="1"/>
</dbReference>
<keyword evidence="12" id="KW-1185">Reference proteome</keyword>
<dbReference type="InterPro" id="IPR025705">
    <property type="entry name" value="Beta_hexosaminidase_sua/sub"/>
</dbReference>
<dbReference type="Gene3D" id="3.30.379.10">
    <property type="entry name" value="Chitobiase/beta-hexosaminidase domain 2-like"/>
    <property type="match status" value="1"/>
</dbReference>
<dbReference type="InterPro" id="IPR004866">
    <property type="entry name" value="CHB/HEX_N_dom"/>
</dbReference>
<evidence type="ECO:0000256" key="1">
    <source>
        <dbReference type="ARBA" id="ARBA00001231"/>
    </source>
</evidence>
<dbReference type="GO" id="GO:0030203">
    <property type="term" value="P:glycosaminoglycan metabolic process"/>
    <property type="evidence" value="ECO:0007669"/>
    <property type="project" value="TreeGrafter"/>
</dbReference>
<keyword evidence="4" id="KW-0378">Hydrolase</keyword>
<dbReference type="GO" id="GO:0005975">
    <property type="term" value="P:carbohydrate metabolic process"/>
    <property type="evidence" value="ECO:0007669"/>
    <property type="project" value="InterPro"/>
</dbReference>
<evidence type="ECO:0000256" key="6">
    <source>
        <dbReference type="ARBA" id="ARBA00030512"/>
    </source>
</evidence>
<gene>
    <name evidence="11" type="ORF">DPMN_018123</name>
</gene>
<dbReference type="SUPFAM" id="SSF51445">
    <property type="entry name" value="(Trans)glycosidases"/>
    <property type="match status" value="1"/>
</dbReference>
<evidence type="ECO:0000256" key="4">
    <source>
        <dbReference type="ARBA" id="ARBA00022801"/>
    </source>
</evidence>